<dbReference type="PANTHER" id="PTHR30365">
    <property type="entry name" value="CYTOCHROME D UBIQUINOL OXIDASE"/>
    <property type="match status" value="1"/>
</dbReference>
<comment type="caution">
    <text evidence="13">The sequence shown here is derived from an EMBL/GenBank/DDBJ whole genome shotgun (WGS) entry which is preliminary data.</text>
</comment>
<evidence type="ECO:0000256" key="3">
    <source>
        <dbReference type="ARBA" id="ARBA00022448"/>
    </source>
</evidence>
<dbReference type="EMBL" id="SOCP01000006">
    <property type="protein sequence ID" value="TDV50953.1"/>
    <property type="molecule type" value="Genomic_DNA"/>
</dbReference>
<proteinExistence type="inferred from homology"/>
<evidence type="ECO:0000256" key="11">
    <source>
        <dbReference type="ARBA" id="ARBA00023136"/>
    </source>
</evidence>
<protein>
    <submittedName>
        <fullName evidence="13">Cytochrome bd-I ubiquinol oxidase subunit 1 apoprotein</fullName>
    </submittedName>
</protein>
<keyword evidence="10 12" id="KW-0408">Iron</keyword>
<keyword evidence="6 12" id="KW-0812">Transmembrane</keyword>
<dbReference type="GO" id="GO:0009055">
    <property type="term" value="F:electron transfer activity"/>
    <property type="evidence" value="ECO:0007669"/>
    <property type="project" value="UniProtKB-UniRule"/>
</dbReference>
<feature type="transmembrane region" description="Helical" evidence="12">
    <location>
        <begin position="185"/>
        <end position="205"/>
    </location>
</feature>
<dbReference type="GO" id="GO:0016682">
    <property type="term" value="F:oxidoreductase activity, acting on diphenols and related substances as donors, oxygen as acceptor"/>
    <property type="evidence" value="ECO:0007669"/>
    <property type="project" value="TreeGrafter"/>
</dbReference>
<feature type="transmembrane region" description="Helical" evidence="12">
    <location>
        <begin position="91"/>
        <end position="112"/>
    </location>
</feature>
<reference evidence="13 14" key="1">
    <citation type="submission" date="2019-03" db="EMBL/GenBank/DDBJ databases">
        <title>Genomic Encyclopedia of Archaeal and Bacterial Type Strains, Phase II (KMG-II): from individual species to whole genera.</title>
        <authorList>
            <person name="Goeker M."/>
        </authorList>
    </citation>
    <scope>NUCLEOTIDE SEQUENCE [LARGE SCALE GENOMIC DNA]</scope>
    <source>
        <strain evidence="13 14">DSM 45499</strain>
    </source>
</reference>
<dbReference type="OrthoDB" id="9807042at2"/>
<keyword evidence="4 12" id="KW-1003">Cell membrane</keyword>
<feature type="transmembrane region" description="Helical" evidence="12">
    <location>
        <begin position="346"/>
        <end position="368"/>
    </location>
</feature>
<keyword evidence="8 12" id="KW-0249">Electron transport</keyword>
<evidence type="ECO:0000313" key="14">
    <source>
        <dbReference type="Proteomes" id="UP000294927"/>
    </source>
</evidence>
<feature type="transmembrane region" description="Helical" evidence="12">
    <location>
        <begin position="380"/>
        <end position="401"/>
    </location>
</feature>
<comment type="subcellular location">
    <subcellularLocation>
        <location evidence="1">Cell membrane</location>
        <topology evidence="1">Multi-pass membrane protein</topology>
    </subcellularLocation>
</comment>
<evidence type="ECO:0000256" key="5">
    <source>
        <dbReference type="ARBA" id="ARBA00022617"/>
    </source>
</evidence>
<feature type="transmembrane region" description="Helical" evidence="12">
    <location>
        <begin position="437"/>
        <end position="459"/>
    </location>
</feature>
<evidence type="ECO:0000256" key="7">
    <source>
        <dbReference type="ARBA" id="ARBA00022723"/>
    </source>
</evidence>
<evidence type="ECO:0000313" key="13">
    <source>
        <dbReference type="EMBL" id="TDV50953.1"/>
    </source>
</evidence>
<feature type="transmembrane region" description="Helical" evidence="12">
    <location>
        <begin position="217"/>
        <end position="235"/>
    </location>
</feature>
<gene>
    <name evidence="13" type="ORF">CLV71_106299</name>
</gene>
<keyword evidence="14" id="KW-1185">Reference proteome</keyword>
<dbReference type="GO" id="GO:0019646">
    <property type="term" value="P:aerobic electron transport chain"/>
    <property type="evidence" value="ECO:0007669"/>
    <property type="project" value="InterPro"/>
</dbReference>
<dbReference type="RefSeq" id="WP_133904164.1">
    <property type="nucleotide sequence ID" value="NZ_SOCP01000006.1"/>
</dbReference>
<evidence type="ECO:0000256" key="12">
    <source>
        <dbReference type="PIRNR" id="PIRNR006446"/>
    </source>
</evidence>
<feature type="transmembrane region" description="Helical" evidence="12">
    <location>
        <begin position="124"/>
        <end position="144"/>
    </location>
</feature>
<evidence type="ECO:0000256" key="10">
    <source>
        <dbReference type="ARBA" id="ARBA00023004"/>
    </source>
</evidence>
<keyword evidence="5 12" id="KW-0349">Heme</keyword>
<organism evidence="13 14">
    <name type="scientific">Actinophytocola oryzae</name>
    <dbReference type="NCBI Taxonomy" id="502181"/>
    <lineage>
        <taxon>Bacteria</taxon>
        <taxon>Bacillati</taxon>
        <taxon>Actinomycetota</taxon>
        <taxon>Actinomycetes</taxon>
        <taxon>Pseudonocardiales</taxon>
        <taxon>Pseudonocardiaceae</taxon>
    </lineage>
</organism>
<feature type="transmembrane region" description="Helical" evidence="12">
    <location>
        <begin position="53"/>
        <end position="71"/>
    </location>
</feature>
<evidence type="ECO:0000256" key="6">
    <source>
        <dbReference type="ARBA" id="ARBA00022692"/>
    </source>
</evidence>
<evidence type="ECO:0000256" key="4">
    <source>
        <dbReference type="ARBA" id="ARBA00022475"/>
    </source>
</evidence>
<dbReference type="Pfam" id="PF01654">
    <property type="entry name" value="Cyt_bd_oxida_I"/>
    <property type="match status" value="1"/>
</dbReference>
<dbReference type="PIRSF" id="PIRSF006446">
    <property type="entry name" value="Cyt_quinol_oxidase_1"/>
    <property type="match status" value="1"/>
</dbReference>
<evidence type="ECO:0000256" key="8">
    <source>
        <dbReference type="ARBA" id="ARBA00022982"/>
    </source>
</evidence>
<feature type="transmembrane region" description="Helical" evidence="12">
    <location>
        <begin position="20"/>
        <end position="41"/>
    </location>
</feature>
<name>A0A4R7VMU6_9PSEU</name>
<dbReference type="GO" id="GO:0005886">
    <property type="term" value="C:plasma membrane"/>
    <property type="evidence" value="ECO:0007669"/>
    <property type="project" value="UniProtKB-SubCell"/>
</dbReference>
<dbReference type="GO" id="GO:0046872">
    <property type="term" value="F:metal ion binding"/>
    <property type="evidence" value="ECO:0007669"/>
    <property type="project" value="UniProtKB-UniRule"/>
</dbReference>
<keyword evidence="3 12" id="KW-0813">Transport</keyword>
<evidence type="ECO:0000256" key="9">
    <source>
        <dbReference type="ARBA" id="ARBA00022989"/>
    </source>
</evidence>
<accession>A0A4R7VMU6</accession>
<dbReference type="InterPro" id="IPR002585">
    <property type="entry name" value="Cyt-d_ubiquinol_oxidase_su_1"/>
</dbReference>
<evidence type="ECO:0000256" key="2">
    <source>
        <dbReference type="ARBA" id="ARBA00009819"/>
    </source>
</evidence>
<keyword evidence="7 12" id="KW-0479">Metal-binding</keyword>
<dbReference type="PANTHER" id="PTHR30365:SF15">
    <property type="entry name" value="CYTOCHROME BD UBIQUINOL OXIDASE SUBUNIT 1"/>
    <property type="match status" value="1"/>
</dbReference>
<comment type="similarity">
    <text evidence="2 12">Belongs to the cytochrome ubiquinol oxidase subunit 1 family.</text>
</comment>
<dbReference type="GO" id="GO:0020037">
    <property type="term" value="F:heme binding"/>
    <property type="evidence" value="ECO:0007669"/>
    <property type="project" value="TreeGrafter"/>
</dbReference>
<dbReference type="GO" id="GO:0070069">
    <property type="term" value="C:cytochrome complex"/>
    <property type="evidence" value="ECO:0007669"/>
    <property type="project" value="UniProtKB-UniRule"/>
</dbReference>
<dbReference type="AlphaFoldDB" id="A0A4R7VMU6"/>
<keyword evidence="11 12" id="KW-0472">Membrane</keyword>
<evidence type="ECO:0000256" key="1">
    <source>
        <dbReference type="ARBA" id="ARBA00004651"/>
    </source>
</evidence>
<dbReference type="Proteomes" id="UP000294927">
    <property type="component" value="Unassembled WGS sequence"/>
</dbReference>
<keyword evidence="9 12" id="KW-1133">Transmembrane helix</keyword>
<sequence>MEVLDLARWQFGITTVYHFLMVPLTIGLSLLVAGMQTAWVRTDNPRYLRMTRFWGNLLLINFAMGVVTGIVQEFQFGMAWSEYSRFVGDVFGAPLAMEGLVAFFVESTFLGLWMFGWDRLPRRVHLACVWAFSLASVASAYFILSANSWMQHPVGVELVDGRPRLTSIWALLGNSTVLAAFPHTILGAFAVAATFLVGIGAWRLWKSRDGQDVWRASVRLGAWAGVVAFAGLGITGDLQGKLMFEQQPMKMASTEALCHTEQPASLSVFAIGDVSSPDCENVKSITVPALLSFLAKGDFHSEVTGVQDLVKQYQEKYGTNYPVDPRLGELSGKPIDYVPNLPVTYWGFRLMIGLGALGTSGGLAILWLTRRGRVPRSVWFPRTALAAIAMPFLANSFGWLFTEMGRQPFVVAPNPSGVDGVWMFTARAVSGLSVGEVLTSLIALTLVYGVLAVLEVTLIRRYVRKGLPEDEPAEEKPADDLTFAY</sequence>